<sequence>MKVSNFYCLILRRQYSHPQRESTAMKTDPIFLFYQRFLDDKKPVFGLTPQAALDSLNELMQWQPPTDGGAEKKPGEPGLEGTEENEGIQHPFNVWRASARH</sequence>
<dbReference type="Proteomes" id="UP001595999">
    <property type="component" value="Unassembled WGS sequence"/>
</dbReference>
<comment type="caution">
    <text evidence="2">The sequence shown here is derived from an EMBL/GenBank/DDBJ whole genome shotgun (WGS) entry which is preliminary data.</text>
</comment>
<protein>
    <submittedName>
        <fullName evidence="2">Uncharacterized protein</fullName>
    </submittedName>
</protein>
<evidence type="ECO:0000256" key="1">
    <source>
        <dbReference type="SAM" id="MobiDB-lite"/>
    </source>
</evidence>
<evidence type="ECO:0000313" key="3">
    <source>
        <dbReference type="Proteomes" id="UP001595999"/>
    </source>
</evidence>
<keyword evidence="3" id="KW-1185">Reference proteome</keyword>
<organism evidence="2 3">
    <name type="scientific">Chromobacterium aquaticum</name>
    <dbReference type="NCBI Taxonomy" id="467180"/>
    <lineage>
        <taxon>Bacteria</taxon>
        <taxon>Pseudomonadati</taxon>
        <taxon>Pseudomonadota</taxon>
        <taxon>Betaproteobacteria</taxon>
        <taxon>Neisseriales</taxon>
        <taxon>Chromobacteriaceae</taxon>
        <taxon>Chromobacterium</taxon>
    </lineage>
</organism>
<dbReference type="EMBL" id="JBHSEK010000015">
    <property type="protein sequence ID" value="MFC4491672.1"/>
    <property type="molecule type" value="Genomic_DNA"/>
</dbReference>
<proteinExistence type="predicted"/>
<evidence type="ECO:0000313" key="2">
    <source>
        <dbReference type="EMBL" id="MFC4491672.1"/>
    </source>
</evidence>
<accession>A0ABV8ZWV3</accession>
<dbReference type="RefSeq" id="WP_231461669.1">
    <property type="nucleotide sequence ID" value="NZ_JAJOHW010000040.1"/>
</dbReference>
<gene>
    <name evidence="2" type="ORF">ACFO0R_18845</name>
</gene>
<feature type="region of interest" description="Disordered" evidence="1">
    <location>
        <begin position="61"/>
        <end position="101"/>
    </location>
</feature>
<name>A0ABV8ZWV3_9NEIS</name>
<reference evidence="3" key="1">
    <citation type="journal article" date="2019" name="Int. J. Syst. Evol. Microbiol.">
        <title>The Global Catalogue of Microorganisms (GCM) 10K type strain sequencing project: providing services to taxonomists for standard genome sequencing and annotation.</title>
        <authorList>
            <consortium name="The Broad Institute Genomics Platform"/>
            <consortium name="The Broad Institute Genome Sequencing Center for Infectious Disease"/>
            <person name="Wu L."/>
            <person name="Ma J."/>
        </authorList>
    </citation>
    <scope>NUCLEOTIDE SEQUENCE [LARGE SCALE GENOMIC DNA]</scope>
    <source>
        <strain evidence="3">CGMCC 4.7608</strain>
    </source>
</reference>